<dbReference type="STRING" id="151549.A0A4C1ZRJ3"/>
<keyword evidence="3" id="KW-1185">Reference proteome</keyword>
<evidence type="ECO:0000259" key="1">
    <source>
        <dbReference type="Pfam" id="PF00078"/>
    </source>
</evidence>
<dbReference type="OrthoDB" id="430476at2759"/>
<dbReference type="InterPro" id="IPR000477">
    <property type="entry name" value="RT_dom"/>
</dbReference>
<evidence type="ECO:0000313" key="3">
    <source>
        <dbReference type="Proteomes" id="UP000299102"/>
    </source>
</evidence>
<dbReference type="EMBL" id="BGZK01002144">
    <property type="protein sequence ID" value="GBP91136.1"/>
    <property type="molecule type" value="Genomic_DNA"/>
</dbReference>
<dbReference type="CDD" id="cd09272">
    <property type="entry name" value="RNase_HI_RT_Ty1"/>
    <property type="match status" value="1"/>
</dbReference>
<dbReference type="Proteomes" id="UP000299102">
    <property type="component" value="Unassembled WGS sequence"/>
</dbReference>
<dbReference type="AlphaFoldDB" id="A0A4C1ZRJ3"/>
<comment type="caution">
    <text evidence="2">The sequence shown here is derived from an EMBL/GenBank/DDBJ whole genome shotgun (WGS) entry which is preliminary data.</text>
</comment>
<dbReference type="Pfam" id="PF00078">
    <property type="entry name" value="RVT_1"/>
    <property type="match status" value="1"/>
</dbReference>
<sequence length="285" mass="31625">MHQMDAVTAFIQGDIDEEIYMSLPPGDEHENKGTRPDITYVVNSLSRYNNQPTNEHWVALKRVMRYLKGTMNMKLVYKRNVDEKISGYCDSDWANDIEDRKSCTGYIFLFQGAAINCDSKKQQTIALSTSEAEYMTLASAIQEALWLKQLADEFQPELKGQSSQGSVLGPTLWNILLDDLLGLPFLAGVKTVTYADDVTVLVEAPSRAEIERRSNAALDLMQKWGERNRLMFSPANSCTMTVKGRLQRPPTVRMGGGSIRSVSAASAGSGFGRAPLVCASCASYW</sequence>
<evidence type="ECO:0000313" key="2">
    <source>
        <dbReference type="EMBL" id="GBP91136.1"/>
    </source>
</evidence>
<dbReference type="PANTHER" id="PTHR11439:SF483">
    <property type="entry name" value="PEPTIDE SYNTHASE GLIP-LIKE, PUTATIVE (AFU_ORTHOLOGUE AFUA_3G12920)-RELATED"/>
    <property type="match status" value="1"/>
</dbReference>
<protein>
    <submittedName>
        <fullName evidence="2">Copia protein</fullName>
    </submittedName>
</protein>
<reference evidence="2 3" key="1">
    <citation type="journal article" date="2019" name="Commun. Biol.">
        <title>The bagworm genome reveals a unique fibroin gene that provides high tensile strength.</title>
        <authorList>
            <person name="Kono N."/>
            <person name="Nakamura H."/>
            <person name="Ohtoshi R."/>
            <person name="Tomita M."/>
            <person name="Numata K."/>
            <person name="Arakawa K."/>
        </authorList>
    </citation>
    <scope>NUCLEOTIDE SEQUENCE [LARGE SCALE GENOMIC DNA]</scope>
</reference>
<dbReference type="PANTHER" id="PTHR11439">
    <property type="entry name" value="GAG-POL-RELATED RETROTRANSPOSON"/>
    <property type="match status" value="1"/>
</dbReference>
<proteinExistence type="predicted"/>
<feature type="domain" description="Reverse transcriptase" evidence="1">
    <location>
        <begin position="162"/>
        <end position="240"/>
    </location>
</feature>
<name>A0A4C1ZRJ3_EUMVA</name>
<organism evidence="2 3">
    <name type="scientific">Eumeta variegata</name>
    <name type="common">Bagworm moth</name>
    <name type="synonym">Eumeta japonica</name>
    <dbReference type="NCBI Taxonomy" id="151549"/>
    <lineage>
        <taxon>Eukaryota</taxon>
        <taxon>Metazoa</taxon>
        <taxon>Ecdysozoa</taxon>
        <taxon>Arthropoda</taxon>
        <taxon>Hexapoda</taxon>
        <taxon>Insecta</taxon>
        <taxon>Pterygota</taxon>
        <taxon>Neoptera</taxon>
        <taxon>Endopterygota</taxon>
        <taxon>Lepidoptera</taxon>
        <taxon>Glossata</taxon>
        <taxon>Ditrysia</taxon>
        <taxon>Tineoidea</taxon>
        <taxon>Psychidae</taxon>
        <taxon>Oiketicinae</taxon>
        <taxon>Eumeta</taxon>
    </lineage>
</organism>
<gene>
    <name evidence="2" type="primary">GIP</name>
    <name evidence="2" type="ORF">EVAR_24088_1</name>
</gene>
<accession>A0A4C1ZRJ3</accession>